<dbReference type="Proteomes" id="UP000182264">
    <property type="component" value="Chromosome"/>
</dbReference>
<evidence type="ECO:0000313" key="4">
    <source>
        <dbReference type="EMBL" id="APG24977.1"/>
    </source>
</evidence>
<dbReference type="InterPro" id="IPR019734">
    <property type="entry name" value="TPR_rpt"/>
</dbReference>
<evidence type="ECO:0000256" key="2">
    <source>
        <dbReference type="SAM" id="Coils"/>
    </source>
</evidence>
<gene>
    <name evidence="4" type="ORF">A7E75_08050</name>
</gene>
<evidence type="ECO:0000256" key="1">
    <source>
        <dbReference type="PROSITE-ProRule" id="PRU00339"/>
    </source>
</evidence>
<feature type="coiled-coil region" evidence="2">
    <location>
        <begin position="37"/>
        <end position="71"/>
    </location>
</feature>
<evidence type="ECO:0000256" key="3">
    <source>
        <dbReference type="SAM" id="SignalP"/>
    </source>
</evidence>
<dbReference type="SMART" id="SM00028">
    <property type="entry name" value="TPR"/>
    <property type="match status" value="2"/>
</dbReference>
<keyword evidence="3" id="KW-0732">Signal</keyword>
<name>A0A1L3GGD2_SYNAC</name>
<dbReference type="KEGG" id="pace:A6070_02010"/>
<organism evidence="4 5">
    <name type="scientific">Syntrophotalea acetylenica</name>
    <name type="common">Pelobacter acetylenicus</name>
    <dbReference type="NCBI Taxonomy" id="29542"/>
    <lineage>
        <taxon>Bacteria</taxon>
        <taxon>Pseudomonadati</taxon>
        <taxon>Thermodesulfobacteriota</taxon>
        <taxon>Desulfuromonadia</taxon>
        <taxon>Desulfuromonadales</taxon>
        <taxon>Syntrophotaleaceae</taxon>
        <taxon>Syntrophotalea</taxon>
    </lineage>
</organism>
<feature type="signal peptide" evidence="3">
    <location>
        <begin position="1"/>
        <end position="23"/>
    </location>
</feature>
<dbReference type="HAMAP" id="MF_02066">
    <property type="entry name" value="CpoB"/>
    <property type="match status" value="1"/>
</dbReference>
<dbReference type="Pfam" id="PF13174">
    <property type="entry name" value="TPR_6"/>
    <property type="match status" value="1"/>
</dbReference>
<dbReference type="OrthoDB" id="9781271at2"/>
<dbReference type="AlphaFoldDB" id="A0A1L3GGD2"/>
<dbReference type="RefSeq" id="WP_072286825.1">
    <property type="nucleotide sequence ID" value="NZ_CP015455.1"/>
</dbReference>
<feature type="repeat" description="TPR" evidence="1">
    <location>
        <begin position="139"/>
        <end position="172"/>
    </location>
</feature>
<sequence length="219" mass="24084">MFRFATLLMLGSLLCGGCATSTAPGDDPINTAARRRMDVLENHLAEMFRRLDSLEHTLTDQQQQLATLQAAVSAQKVTPAGENASLSEPVEATGTAVIGASAPETYLKAFGDYASGRYPQAIEGFRSFLQLFPANNYAGNAQYWLGECFYRLGRYDRAVQEYRKVVDNYPLSGKAPDALLHMAPALRQLNQYEQARQVLQTLRQRYPNSAAARKALAGS</sequence>
<accession>A0A1L3GGD2</accession>
<proteinExistence type="inferred from homology"/>
<reference evidence="4 5" key="1">
    <citation type="journal article" date="2017" name="Genome Announc.">
        <title>Complete Genome Sequences of Two Acetylene-Fermenting Pelobacter acetylenicus Strains.</title>
        <authorList>
            <person name="Sutton J.M."/>
            <person name="Baesman S.M."/>
            <person name="Fierst J.L."/>
            <person name="Poret-Peterson A.T."/>
            <person name="Oremland R.S."/>
            <person name="Dunlap D.S."/>
            <person name="Akob D.M."/>
        </authorList>
    </citation>
    <scope>NUCLEOTIDE SEQUENCE [LARGE SCALE GENOMIC DNA]</scope>
    <source>
        <strain evidence="4 5">DSM 3247</strain>
    </source>
</reference>
<feature type="chain" id="PRO_5039906608" evidence="3">
    <location>
        <begin position="24"/>
        <end position="219"/>
    </location>
</feature>
<dbReference type="SUPFAM" id="SSF48452">
    <property type="entry name" value="TPR-like"/>
    <property type="match status" value="1"/>
</dbReference>
<dbReference type="STRING" id="29542.A6070_02010"/>
<protein>
    <submittedName>
        <fullName evidence="4">Tol-pal system protein YbgF</fullName>
    </submittedName>
</protein>
<keyword evidence="5" id="KW-1185">Reference proteome</keyword>
<keyword evidence="1" id="KW-0802">TPR repeat</keyword>
<dbReference type="Pfam" id="PF13432">
    <property type="entry name" value="TPR_16"/>
    <property type="match status" value="1"/>
</dbReference>
<dbReference type="InterPro" id="IPR011990">
    <property type="entry name" value="TPR-like_helical_dom_sf"/>
</dbReference>
<dbReference type="PROSITE" id="PS50005">
    <property type="entry name" value="TPR"/>
    <property type="match status" value="1"/>
</dbReference>
<keyword evidence="2" id="KW-0175">Coiled coil</keyword>
<dbReference type="NCBIfam" id="TIGR02795">
    <property type="entry name" value="tol_pal_ybgF"/>
    <property type="match status" value="1"/>
</dbReference>
<dbReference type="InterPro" id="IPR034706">
    <property type="entry name" value="CpoB"/>
</dbReference>
<evidence type="ECO:0000313" key="5">
    <source>
        <dbReference type="Proteomes" id="UP000182264"/>
    </source>
</evidence>
<dbReference type="InterPro" id="IPR014162">
    <property type="entry name" value="CpoB_C"/>
</dbReference>
<dbReference type="GO" id="GO:0051301">
    <property type="term" value="P:cell division"/>
    <property type="evidence" value="ECO:0007669"/>
    <property type="project" value="InterPro"/>
</dbReference>
<dbReference type="EMBL" id="CP015518">
    <property type="protein sequence ID" value="APG24977.1"/>
    <property type="molecule type" value="Genomic_DNA"/>
</dbReference>
<dbReference type="Gene3D" id="1.25.40.10">
    <property type="entry name" value="Tetratricopeptide repeat domain"/>
    <property type="match status" value="1"/>
</dbReference>